<organism evidence="1 2">
    <name type="scientific">Exophiala viscosa</name>
    <dbReference type="NCBI Taxonomy" id="2486360"/>
    <lineage>
        <taxon>Eukaryota</taxon>
        <taxon>Fungi</taxon>
        <taxon>Dikarya</taxon>
        <taxon>Ascomycota</taxon>
        <taxon>Pezizomycotina</taxon>
        <taxon>Eurotiomycetes</taxon>
        <taxon>Chaetothyriomycetidae</taxon>
        <taxon>Chaetothyriales</taxon>
        <taxon>Herpotrichiellaceae</taxon>
        <taxon>Exophiala</taxon>
    </lineage>
</organism>
<comment type="caution">
    <text evidence="1">The sequence shown here is derived from an EMBL/GenBank/DDBJ whole genome shotgun (WGS) entry which is preliminary data.</text>
</comment>
<evidence type="ECO:0000313" key="1">
    <source>
        <dbReference type="EMBL" id="KAI1611790.1"/>
    </source>
</evidence>
<name>A0AAN6DS23_9EURO</name>
<sequence>MKGPRLPALNITSFDIDDYLVNYVDAMTGFIVNGTLPVNADHYLHLPDWRIRVHRRAPRSQVYLGVAEKPAAFSAAAKYCLGLNGNYHYLALRRTMG</sequence>
<proteinExistence type="predicted"/>
<reference evidence="1" key="1">
    <citation type="journal article" date="2022" name="bioRxiv">
        <title>Deciphering the potential niche of two novel black yeast fungi from a biological soil crust based on their genomes, phenotypes, and melanin regulation.</title>
        <authorList>
            <consortium name="DOE Joint Genome Institute"/>
            <person name="Carr E.C."/>
            <person name="Barton Q."/>
            <person name="Grambo S."/>
            <person name="Sullivan M."/>
            <person name="Renfro C.M."/>
            <person name="Kuo A."/>
            <person name="Pangilinan J."/>
            <person name="Lipzen A."/>
            <person name="Keymanesh K."/>
            <person name="Savage E."/>
            <person name="Barry K."/>
            <person name="Grigoriev I.V."/>
            <person name="Riekhof W.R."/>
            <person name="Harris S.S."/>
        </authorList>
    </citation>
    <scope>NUCLEOTIDE SEQUENCE</scope>
    <source>
        <strain evidence="1">JF 03-4F</strain>
    </source>
</reference>
<protein>
    <submittedName>
        <fullName evidence="1">Uncharacterized protein</fullName>
    </submittedName>
</protein>
<dbReference type="Proteomes" id="UP001203852">
    <property type="component" value="Unassembled WGS sequence"/>
</dbReference>
<dbReference type="AlphaFoldDB" id="A0AAN6DS23"/>
<keyword evidence="2" id="KW-1185">Reference proteome</keyword>
<accession>A0AAN6DS23</accession>
<evidence type="ECO:0000313" key="2">
    <source>
        <dbReference type="Proteomes" id="UP001203852"/>
    </source>
</evidence>
<dbReference type="EMBL" id="MU404355">
    <property type="protein sequence ID" value="KAI1611790.1"/>
    <property type="molecule type" value="Genomic_DNA"/>
</dbReference>
<gene>
    <name evidence="1" type="ORF">EDD36DRAFT_267074</name>
</gene>